<feature type="region of interest" description="Disordered" evidence="2">
    <location>
        <begin position="317"/>
        <end position="336"/>
    </location>
</feature>
<comment type="caution">
    <text evidence="3">The sequence shown here is derived from an EMBL/GenBank/DDBJ whole genome shotgun (WGS) entry which is preliminary data.</text>
</comment>
<keyword evidence="1" id="KW-0175">Coiled coil</keyword>
<dbReference type="Gene3D" id="3.60.10.10">
    <property type="entry name" value="Endonuclease/exonuclease/phosphatase"/>
    <property type="match status" value="1"/>
</dbReference>
<dbReference type="SUPFAM" id="SSF56219">
    <property type="entry name" value="DNase I-like"/>
    <property type="match status" value="1"/>
</dbReference>
<dbReference type="InterPro" id="IPR036691">
    <property type="entry name" value="Endo/exonu/phosph_ase_sf"/>
</dbReference>
<dbReference type="Proteomes" id="UP001148838">
    <property type="component" value="Unassembled WGS sequence"/>
</dbReference>
<gene>
    <name evidence="3" type="ORF">ANN_27978</name>
</gene>
<organism evidence="3 4">
    <name type="scientific">Periplaneta americana</name>
    <name type="common">American cockroach</name>
    <name type="synonym">Blatta americana</name>
    <dbReference type="NCBI Taxonomy" id="6978"/>
    <lineage>
        <taxon>Eukaryota</taxon>
        <taxon>Metazoa</taxon>
        <taxon>Ecdysozoa</taxon>
        <taxon>Arthropoda</taxon>
        <taxon>Hexapoda</taxon>
        <taxon>Insecta</taxon>
        <taxon>Pterygota</taxon>
        <taxon>Neoptera</taxon>
        <taxon>Polyneoptera</taxon>
        <taxon>Dictyoptera</taxon>
        <taxon>Blattodea</taxon>
        <taxon>Blattoidea</taxon>
        <taxon>Blattidae</taxon>
        <taxon>Blattinae</taxon>
        <taxon>Periplaneta</taxon>
    </lineage>
</organism>
<evidence type="ECO:0000256" key="2">
    <source>
        <dbReference type="SAM" id="MobiDB-lite"/>
    </source>
</evidence>
<reference evidence="3 4" key="1">
    <citation type="journal article" date="2022" name="Allergy">
        <title>Genome assembly and annotation of Periplaneta americana reveal a comprehensive cockroach allergen profile.</title>
        <authorList>
            <person name="Wang L."/>
            <person name="Xiong Q."/>
            <person name="Saelim N."/>
            <person name="Wang L."/>
            <person name="Nong W."/>
            <person name="Wan A.T."/>
            <person name="Shi M."/>
            <person name="Liu X."/>
            <person name="Cao Q."/>
            <person name="Hui J.H.L."/>
            <person name="Sookrung N."/>
            <person name="Leung T.F."/>
            <person name="Tungtrongchitr A."/>
            <person name="Tsui S.K.W."/>
        </authorList>
    </citation>
    <scope>NUCLEOTIDE SEQUENCE [LARGE SCALE GENOMIC DNA]</scope>
    <source>
        <strain evidence="3">PWHHKU_190912</strain>
    </source>
</reference>
<dbReference type="EMBL" id="JAJSOF020000043">
    <property type="protein sequence ID" value="KAJ4425363.1"/>
    <property type="molecule type" value="Genomic_DNA"/>
</dbReference>
<evidence type="ECO:0000313" key="4">
    <source>
        <dbReference type="Proteomes" id="UP001148838"/>
    </source>
</evidence>
<proteinExistence type="predicted"/>
<keyword evidence="4" id="KW-1185">Reference proteome</keyword>
<name>A0ABQ8RUK1_PERAM</name>
<accession>A0ABQ8RUK1</accession>
<protein>
    <recommendedName>
        <fullName evidence="5">Endonuclease/exonuclease/phosphatase domain-containing protein</fullName>
    </recommendedName>
</protein>
<evidence type="ECO:0008006" key="5">
    <source>
        <dbReference type="Google" id="ProtNLM"/>
    </source>
</evidence>
<sequence length="336" mass="38927">MTPRARSNRPDTNKQERKNLRMILWNTEGLTNALSLTTLNFLQKYDLAIFTETFLTKEWGLENFYSINNLATQSKLGRPKGGISCLITPSFSPFETQDKSEHILAIKTKICTIVGTYFQPEIGETDIIDEIITALSRIQKREPVIIAKDLNCRMDVSSKKTEAIFAFLAEEGFTLINIEAVIQFRASREEKTDKRVRISREINLSKLQETNTQHIIQTIQSNSPNEGLAAIENCIREATTPATPQSRRAKPWFNQTCYRKRKETIAALHEAKVHESEAKLKNYAAKRREYKELIKRTREEFRHEEEKKMIEDVEKDPFKASRLKQPHFPRNIPIEL</sequence>
<feature type="coiled-coil region" evidence="1">
    <location>
        <begin position="266"/>
        <end position="307"/>
    </location>
</feature>
<evidence type="ECO:0000313" key="3">
    <source>
        <dbReference type="EMBL" id="KAJ4425363.1"/>
    </source>
</evidence>
<evidence type="ECO:0000256" key="1">
    <source>
        <dbReference type="SAM" id="Coils"/>
    </source>
</evidence>